<dbReference type="InterPro" id="IPR038248">
    <property type="entry name" value="Dicer_dimer_sf"/>
</dbReference>
<evidence type="ECO:0000256" key="10">
    <source>
        <dbReference type="ARBA" id="ARBA00022884"/>
    </source>
</evidence>
<keyword evidence="12" id="KW-0943">RNA-mediated gene silencing</keyword>
<accession>A0ABR4HEG1</accession>
<feature type="domain" description="Helicase ATP-binding" evidence="17">
    <location>
        <begin position="40"/>
        <end position="179"/>
    </location>
</feature>
<dbReference type="PROSITE" id="PS50142">
    <property type="entry name" value="RNASE_3_2"/>
    <property type="match status" value="2"/>
</dbReference>
<dbReference type="Pfam" id="PF04851">
    <property type="entry name" value="ResIII"/>
    <property type="match status" value="1"/>
</dbReference>
<evidence type="ECO:0000256" key="12">
    <source>
        <dbReference type="ARBA" id="ARBA00023158"/>
    </source>
</evidence>
<dbReference type="EMBL" id="JBFXLT010000037">
    <property type="protein sequence ID" value="KAL2813874.1"/>
    <property type="molecule type" value="Genomic_DNA"/>
</dbReference>
<keyword evidence="3" id="KW-0479">Metal-binding</keyword>
<evidence type="ECO:0000256" key="15">
    <source>
        <dbReference type="PROSITE-ProRule" id="PRU00657"/>
    </source>
</evidence>
<organism evidence="20 21">
    <name type="scientific">Aspergillus granulosus</name>
    <dbReference type="NCBI Taxonomy" id="176169"/>
    <lineage>
        <taxon>Eukaryota</taxon>
        <taxon>Fungi</taxon>
        <taxon>Dikarya</taxon>
        <taxon>Ascomycota</taxon>
        <taxon>Pezizomycotina</taxon>
        <taxon>Eurotiomycetes</taxon>
        <taxon>Eurotiomycetidae</taxon>
        <taxon>Eurotiales</taxon>
        <taxon>Aspergillaceae</taxon>
        <taxon>Aspergillus</taxon>
        <taxon>Aspergillus subgen. Nidulantes</taxon>
    </lineage>
</organism>
<comment type="function">
    <text evidence="14">Dicer-like endonuclease involved in cleaving double-stranded RNA in the RNA interference (RNAi) pathway. Produces 21 to 25 bp dsRNAs (siRNAs) which target the selective destruction of homologous RNAs leading to sequence-specific suppression of gene expression, called post-transcriptional gene silencing (PTGS). Part of a broad host defense response against viral infection and transposons.</text>
</comment>
<keyword evidence="13" id="KW-0464">Manganese</keyword>
<gene>
    <name evidence="20" type="ORF">BJX63DRAFT_442742</name>
</gene>
<dbReference type="SMART" id="SM00490">
    <property type="entry name" value="HELICc"/>
    <property type="match status" value="1"/>
</dbReference>
<comment type="caution">
    <text evidence="20">The sequence shown here is derived from an EMBL/GenBank/DDBJ whole genome shotgun (WGS) entry which is preliminary data.</text>
</comment>
<keyword evidence="6" id="KW-0378">Hydrolase</keyword>
<dbReference type="InterPro" id="IPR027417">
    <property type="entry name" value="P-loop_NTPase"/>
</dbReference>
<reference evidence="20 21" key="1">
    <citation type="submission" date="2024-07" db="EMBL/GenBank/DDBJ databases">
        <title>Section-level genome sequencing and comparative genomics of Aspergillus sections Usti and Cavernicolus.</title>
        <authorList>
            <consortium name="Lawrence Berkeley National Laboratory"/>
            <person name="Nybo J.L."/>
            <person name="Vesth T.C."/>
            <person name="Theobald S."/>
            <person name="Frisvad J.C."/>
            <person name="Larsen T.O."/>
            <person name="Kjaerboelling I."/>
            <person name="Rothschild-Mancinelli K."/>
            <person name="Lyhne E.K."/>
            <person name="Kogle M.E."/>
            <person name="Barry K."/>
            <person name="Clum A."/>
            <person name="Na H."/>
            <person name="Ledsgaard L."/>
            <person name="Lin J."/>
            <person name="Lipzen A."/>
            <person name="Kuo A."/>
            <person name="Riley R."/>
            <person name="Mondo S."/>
            <person name="Labutti K."/>
            <person name="Haridas S."/>
            <person name="Pangalinan J."/>
            <person name="Salamov A.A."/>
            <person name="Simmons B.A."/>
            <person name="Magnuson J.K."/>
            <person name="Chen J."/>
            <person name="Drula E."/>
            <person name="Henrissat B."/>
            <person name="Wiebenga A."/>
            <person name="Lubbers R.J."/>
            <person name="Gomes A.C."/>
            <person name="Makela M.R."/>
            <person name="Stajich J."/>
            <person name="Grigoriev I.V."/>
            <person name="Mortensen U.H."/>
            <person name="De Vries R.P."/>
            <person name="Baker S.E."/>
            <person name="Andersen M.R."/>
        </authorList>
    </citation>
    <scope>NUCLEOTIDE SEQUENCE [LARGE SCALE GENOMIC DNA]</scope>
    <source>
        <strain evidence="20 21">CBS 588.65</strain>
    </source>
</reference>
<dbReference type="Gene3D" id="3.40.50.300">
    <property type="entry name" value="P-loop containing nucleotide triphosphate hydrolases"/>
    <property type="match status" value="3"/>
</dbReference>
<dbReference type="Pfam" id="PF03368">
    <property type="entry name" value="Dicer_dimer"/>
    <property type="match status" value="1"/>
</dbReference>
<feature type="domain" description="Helicase C-terminal" evidence="18">
    <location>
        <begin position="317"/>
        <end position="488"/>
    </location>
</feature>
<evidence type="ECO:0000256" key="2">
    <source>
        <dbReference type="ARBA" id="ARBA00022721"/>
    </source>
</evidence>
<dbReference type="Gene3D" id="1.10.1520.10">
    <property type="entry name" value="Ribonuclease III domain"/>
    <property type="match status" value="2"/>
</dbReference>
<dbReference type="Proteomes" id="UP001610334">
    <property type="component" value="Unassembled WGS sequence"/>
</dbReference>
<dbReference type="InterPro" id="IPR014001">
    <property type="entry name" value="Helicase_ATP-bd"/>
</dbReference>
<evidence type="ECO:0000313" key="20">
    <source>
        <dbReference type="EMBL" id="KAL2813874.1"/>
    </source>
</evidence>
<evidence type="ECO:0000259" key="16">
    <source>
        <dbReference type="PROSITE" id="PS50142"/>
    </source>
</evidence>
<evidence type="ECO:0000259" key="17">
    <source>
        <dbReference type="PROSITE" id="PS51192"/>
    </source>
</evidence>
<keyword evidence="10 15" id="KW-0694">RNA-binding</keyword>
<keyword evidence="8" id="KW-0067">ATP-binding</keyword>
<dbReference type="SUPFAM" id="SSF52540">
    <property type="entry name" value="P-loop containing nucleoside triphosphate hydrolases"/>
    <property type="match status" value="1"/>
</dbReference>
<dbReference type="PANTHER" id="PTHR14950">
    <property type="entry name" value="DICER-RELATED"/>
    <property type="match status" value="1"/>
</dbReference>
<dbReference type="InterPro" id="IPR000999">
    <property type="entry name" value="RNase_III_dom"/>
</dbReference>
<dbReference type="Pfam" id="PF00271">
    <property type="entry name" value="Helicase_C"/>
    <property type="match status" value="1"/>
</dbReference>
<evidence type="ECO:0008006" key="22">
    <source>
        <dbReference type="Google" id="ProtNLM"/>
    </source>
</evidence>
<dbReference type="SMART" id="SM00535">
    <property type="entry name" value="RIBOc"/>
    <property type="match status" value="2"/>
</dbReference>
<dbReference type="CDD" id="cd00593">
    <property type="entry name" value="RIBOc"/>
    <property type="match status" value="2"/>
</dbReference>
<feature type="domain" description="RNase III" evidence="16">
    <location>
        <begin position="861"/>
        <end position="1001"/>
    </location>
</feature>
<keyword evidence="5" id="KW-0547">Nucleotide-binding</keyword>
<feature type="domain" description="RNase III" evidence="16">
    <location>
        <begin position="1043"/>
        <end position="1224"/>
    </location>
</feature>
<keyword evidence="21" id="KW-1185">Reference proteome</keyword>
<evidence type="ECO:0000313" key="21">
    <source>
        <dbReference type="Proteomes" id="UP001610334"/>
    </source>
</evidence>
<dbReference type="PROSITE" id="PS51327">
    <property type="entry name" value="DICER_DSRBF"/>
    <property type="match status" value="1"/>
</dbReference>
<dbReference type="Gene3D" id="3.30.160.380">
    <property type="entry name" value="Dicer dimerisation domain"/>
    <property type="match status" value="1"/>
</dbReference>
<comment type="similarity">
    <text evidence="15">Belongs to the helicase family. Dicer subfamily.</text>
</comment>
<dbReference type="Pfam" id="PF00636">
    <property type="entry name" value="Ribonuclease_3"/>
    <property type="match status" value="2"/>
</dbReference>
<dbReference type="PROSITE" id="PS51192">
    <property type="entry name" value="HELICASE_ATP_BIND_1"/>
    <property type="match status" value="1"/>
</dbReference>
<evidence type="ECO:0000256" key="3">
    <source>
        <dbReference type="ARBA" id="ARBA00022723"/>
    </source>
</evidence>
<keyword evidence="9" id="KW-0460">Magnesium</keyword>
<dbReference type="InterPro" id="IPR001650">
    <property type="entry name" value="Helicase_C-like"/>
</dbReference>
<keyword evidence="11" id="KW-0051">Antiviral defense</keyword>
<evidence type="ECO:0000256" key="11">
    <source>
        <dbReference type="ARBA" id="ARBA00023118"/>
    </source>
</evidence>
<protein>
    <recommendedName>
        <fullName evidence="22">Dicer-like protein 1</fullName>
    </recommendedName>
</protein>
<dbReference type="Gene3D" id="1.20.1320.30">
    <property type="match status" value="1"/>
</dbReference>
<evidence type="ECO:0000256" key="13">
    <source>
        <dbReference type="ARBA" id="ARBA00023211"/>
    </source>
</evidence>
<dbReference type="InterPro" id="IPR036389">
    <property type="entry name" value="RNase_III_sf"/>
</dbReference>
<dbReference type="InterPro" id="IPR006935">
    <property type="entry name" value="Helicase/UvrB_N"/>
</dbReference>
<evidence type="ECO:0000256" key="14">
    <source>
        <dbReference type="ARBA" id="ARBA00025403"/>
    </source>
</evidence>
<evidence type="ECO:0000256" key="9">
    <source>
        <dbReference type="ARBA" id="ARBA00022842"/>
    </source>
</evidence>
<dbReference type="SUPFAM" id="SSF69065">
    <property type="entry name" value="RNase III domain-like"/>
    <property type="match status" value="2"/>
</dbReference>
<dbReference type="InterPro" id="IPR005034">
    <property type="entry name" value="Dicer_dimerisation"/>
</dbReference>
<evidence type="ECO:0000256" key="6">
    <source>
        <dbReference type="ARBA" id="ARBA00022801"/>
    </source>
</evidence>
<dbReference type="SMART" id="SM00487">
    <property type="entry name" value="DEXDc"/>
    <property type="match status" value="1"/>
</dbReference>
<evidence type="ECO:0000256" key="4">
    <source>
        <dbReference type="ARBA" id="ARBA00022737"/>
    </source>
</evidence>
<comment type="cofactor">
    <cofactor evidence="1">
        <name>Mn(2+)</name>
        <dbReference type="ChEBI" id="CHEBI:29035"/>
    </cofactor>
</comment>
<evidence type="ECO:0000256" key="5">
    <source>
        <dbReference type="ARBA" id="ARBA00022741"/>
    </source>
</evidence>
<dbReference type="PANTHER" id="PTHR14950:SF37">
    <property type="entry name" value="ENDORIBONUCLEASE DICER"/>
    <property type="match status" value="1"/>
</dbReference>
<feature type="domain" description="Dicer dsRNA-binding fold" evidence="19">
    <location>
        <begin position="508"/>
        <end position="602"/>
    </location>
</feature>
<evidence type="ECO:0000256" key="1">
    <source>
        <dbReference type="ARBA" id="ARBA00001936"/>
    </source>
</evidence>
<evidence type="ECO:0000256" key="7">
    <source>
        <dbReference type="ARBA" id="ARBA00022806"/>
    </source>
</evidence>
<sequence length="1321" mass="149463">MASLHERAADDGAELQSQARAYQMEMFNLSCRQNTIVALIWFLCPTVALCQQHLVSIQMHIPPMCTRSFTRNDNIDHWGSKEIWDAALSGVRVAVSTYQVLLDALSHGYVRIDCLSLIIFDEAHHCTKKSPANMIMEKFYFPLKEKCPANLPKILGLSASPVISKPSTLKMVEQNLDSICKSPTRHYSELLKFTNLPLYVIERSSGDVTRTEPDLLIILRRLIEPGNGMSENTTEFLRKFINSSRTVNAQLGNWATTRYMTVSIKKFKKRSRANAELQLSITHKTDFVMNILHQLGTLEETSSLAEENQMSPKCLCLLRTLIRFYNDKFRGIVFVKERCTVFALREVIEYYAPAKGLFRCGAFVGLSNVWGHSRLGDLHSPRDQDEILRKFRLGHMNLIITTDALEEGIDIPACNIVVNFDKPENLKAFIQRRGRARQKDSAYINIAGDTTSESALSQFQKDEKKLIAIYQDEKRKMEALEMRNEKHNGKYLSFEVERTGARITMHESVAYLYYFCAGLGPQEYVANRPGFIYKHNSHGLIQAIAQLPRCLDPSLHIVSGSEWWSNERLAKGDAALQAYIALFNAKLVNDHLVRAQPKDILGQEITFKSHYNVLAQYSPWACAARLWDANSVLFSHKLRISRPGKSDTRLVMFTPIRLPFETRISLFVSPYLTYTATVSAGKPTVLQDISISRQVTRLILASVFRTRLPLNQDDFISLFVPDVDRSRMEIFLSDNTGTTSLAKALEDGVSLDSLGLLRDRKNSRLARVIKIPPALGDAERLQKSTLSELDAYSVPWRLNFLRTYPAAKQTPVEIQTRPDSPICREPLKPENFEVDKLPFQYAEAALLIPSINHEVEVYLIAEHLRQQIFTEISFKRMDLLATALRPSCTEHRNHLDLMAFLGDTIIRFIISKQLFLHHPHWHQGLLSKLKDAMISDSGLAEAAISSGLAKFSVTTRFKGKRWKPNFISNFSREKLDQRRIGAATLADMTKAVIGAAHISNGMVEALKCAAAIIPRFKGWHESSLHDGDYMETRPLGVTLSREWEILETLLGRRFGDKSLLVEAMTHPSYNGPSQTTSFGRLSFIGNAVLDMIVVDYLQRQCGNMTTDRLQSLKAAVTNNRILAFFCLNFGTEVQKNDIITDEPANIRTTIKRHSLTMRNFLQFHGQELAYRLSESISSTDFCAIQIALQTSQKYPWVGLSNFPRHSPLSDVVQSVFGAIYVDSHANMHDCELLAQRMGILPTLQGFIDRNVVTDHPKKILSTLRPKSKISYHILEDDTEVYRCRVSIDGSDMVTVEGSKSKTATVVYAADTAACRLSNPER</sequence>
<evidence type="ECO:0000259" key="18">
    <source>
        <dbReference type="PROSITE" id="PS51194"/>
    </source>
</evidence>
<keyword evidence="2" id="KW-0930">Antiviral protein</keyword>
<evidence type="ECO:0000256" key="8">
    <source>
        <dbReference type="ARBA" id="ARBA00022840"/>
    </source>
</evidence>
<keyword evidence="4" id="KW-0677">Repeat</keyword>
<proteinExistence type="inferred from homology"/>
<evidence type="ECO:0000259" key="19">
    <source>
        <dbReference type="PROSITE" id="PS51327"/>
    </source>
</evidence>
<name>A0ABR4HEG1_9EURO</name>
<keyword evidence="7" id="KW-0347">Helicase</keyword>
<dbReference type="PROSITE" id="PS51194">
    <property type="entry name" value="HELICASE_CTER"/>
    <property type="match status" value="1"/>
</dbReference>